<evidence type="ECO:0000313" key="3">
    <source>
        <dbReference type="Proteomes" id="UP000249390"/>
    </source>
</evidence>
<gene>
    <name evidence="2" type="ORF">DM860_002850</name>
</gene>
<sequence length="215" mass="24419">MVLWEITLASAYFLGLKRTYRLALKIQRRVISPEYPKIRQFAYRRTRGVFDVALKVHRKIQERDLEAGRNLGNWILRWLDKAKPTANIRGQHPPPCIGGGSQNTKITDKKPDGFRKYDPLNHQDKGPSRHLFTSLSSSSSSSSRNLLLPKTFPSVAMMMRPGVAATTTATSIHHQFRQLSIYRQPADSTKASLGSFSCNGSIIRNDIMQWIRRGP</sequence>
<dbReference type="Proteomes" id="UP000249390">
    <property type="component" value="Unassembled WGS sequence"/>
</dbReference>
<accession>A0A328D0P6</accession>
<feature type="compositionally biased region" description="Low complexity" evidence="1">
    <location>
        <begin position="134"/>
        <end position="144"/>
    </location>
</feature>
<dbReference type="PANTHER" id="PTHR35998">
    <property type="entry name" value="OS02G0127900 PROTEIN"/>
    <property type="match status" value="1"/>
</dbReference>
<feature type="region of interest" description="Disordered" evidence="1">
    <location>
        <begin position="87"/>
        <end position="144"/>
    </location>
</feature>
<feature type="compositionally biased region" description="Basic and acidic residues" evidence="1">
    <location>
        <begin position="106"/>
        <end position="127"/>
    </location>
</feature>
<proteinExistence type="predicted"/>
<evidence type="ECO:0000256" key="1">
    <source>
        <dbReference type="SAM" id="MobiDB-lite"/>
    </source>
</evidence>
<dbReference type="PANTHER" id="PTHR35998:SF1">
    <property type="entry name" value="OS02G0127900 PROTEIN"/>
    <property type="match status" value="1"/>
</dbReference>
<dbReference type="AlphaFoldDB" id="A0A328D0P6"/>
<dbReference type="EMBL" id="NQVE01000200">
    <property type="protein sequence ID" value="RAL39317.1"/>
    <property type="molecule type" value="Genomic_DNA"/>
</dbReference>
<protein>
    <submittedName>
        <fullName evidence="2">Uncharacterized protein</fullName>
    </submittedName>
</protein>
<evidence type="ECO:0000313" key="2">
    <source>
        <dbReference type="EMBL" id="RAL39317.1"/>
    </source>
</evidence>
<name>A0A328D0P6_9ASTE</name>
<keyword evidence="3" id="KW-1185">Reference proteome</keyword>
<reference evidence="2 3" key="1">
    <citation type="submission" date="2018-06" db="EMBL/GenBank/DDBJ databases">
        <title>The Genome of Cuscuta australis (Dodder) Provides Insight into the Evolution of Plant Parasitism.</title>
        <authorList>
            <person name="Liu H."/>
        </authorList>
    </citation>
    <scope>NUCLEOTIDE SEQUENCE [LARGE SCALE GENOMIC DNA]</scope>
    <source>
        <strain evidence="3">cv. Yunnan</strain>
        <tissue evidence="2">Vines</tissue>
    </source>
</reference>
<organism evidence="2 3">
    <name type="scientific">Cuscuta australis</name>
    <dbReference type="NCBI Taxonomy" id="267555"/>
    <lineage>
        <taxon>Eukaryota</taxon>
        <taxon>Viridiplantae</taxon>
        <taxon>Streptophyta</taxon>
        <taxon>Embryophyta</taxon>
        <taxon>Tracheophyta</taxon>
        <taxon>Spermatophyta</taxon>
        <taxon>Magnoliopsida</taxon>
        <taxon>eudicotyledons</taxon>
        <taxon>Gunneridae</taxon>
        <taxon>Pentapetalae</taxon>
        <taxon>asterids</taxon>
        <taxon>lamiids</taxon>
        <taxon>Solanales</taxon>
        <taxon>Convolvulaceae</taxon>
        <taxon>Cuscuteae</taxon>
        <taxon>Cuscuta</taxon>
        <taxon>Cuscuta subgen. Grammica</taxon>
        <taxon>Cuscuta sect. Cleistogrammica</taxon>
    </lineage>
</organism>
<comment type="caution">
    <text evidence="2">The sequence shown here is derived from an EMBL/GenBank/DDBJ whole genome shotgun (WGS) entry which is preliminary data.</text>
</comment>